<evidence type="ECO:0000256" key="2">
    <source>
        <dbReference type="SAM" id="Phobius"/>
    </source>
</evidence>
<evidence type="ECO:0000256" key="1">
    <source>
        <dbReference type="SAM" id="MobiDB-lite"/>
    </source>
</evidence>
<dbReference type="CDD" id="cd07328">
    <property type="entry name" value="M48_Ste24p_like"/>
    <property type="match status" value="1"/>
</dbReference>
<proteinExistence type="predicted"/>
<name>A0AAU3I209_9ACTN</name>
<keyword evidence="2" id="KW-1133">Transmembrane helix</keyword>
<dbReference type="AlphaFoldDB" id="A0AAU3I209"/>
<accession>A0AAU3I209</accession>
<evidence type="ECO:0000313" key="3">
    <source>
        <dbReference type="EMBL" id="WTZ11437.1"/>
    </source>
</evidence>
<feature type="region of interest" description="Disordered" evidence="1">
    <location>
        <begin position="287"/>
        <end position="307"/>
    </location>
</feature>
<sequence>MTAGLFIGGVLLIVLGFHTAVPLLEGVVLVGMALLLRPRPGRLDAELPTLRHVDAPALFDLVDRMADAAGVRRVDAIQLGPEFSVTVTHYGVRRKRCLVLGLPLWAAHPTRKPIAAVAHALGHLSGHDLRGDAFVGTALESLNAMARTTRAGNSAYIPSGAPAHSFRAGDVAGGASLFNARARKGEWLLGIPRAAAAATARLLSWLILPATRRAEFDADDLAARTASTEAAIAALQDRQLARAVGIEVHRLAIATRTLKGDRSATAAQEELWDEVARYSENLREKRGCDETTEPDGTGTVVGPAGLPSEPLRMARLAHVPRRSATITLDELDRNRIEDELRLPIQVLTRKVMRDCVPLTQ</sequence>
<organism evidence="3">
    <name type="scientific">Streptomyces sp. NBC_01393</name>
    <dbReference type="NCBI Taxonomy" id="2903851"/>
    <lineage>
        <taxon>Bacteria</taxon>
        <taxon>Bacillati</taxon>
        <taxon>Actinomycetota</taxon>
        <taxon>Actinomycetes</taxon>
        <taxon>Kitasatosporales</taxon>
        <taxon>Streptomycetaceae</taxon>
        <taxon>Streptomyces</taxon>
    </lineage>
</organism>
<keyword evidence="2" id="KW-0472">Membrane</keyword>
<feature type="transmembrane region" description="Helical" evidence="2">
    <location>
        <begin position="6"/>
        <end position="36"/>
    </location>
</feature>
<keyword evidence="2" id="KW-0812">Transmembrane</keyword>
<protein>
    <submittedName>
        <fullName evidence="3">M48 family metallopeptidase</fullName>
    </submittedName>
</protein>
<gene>
    <name evidence="3" type="ORF">OG699_27770</name>
</gene>
<reference evidence="3" key="1">
    <citation type="submission" date="2022-10" db="EMBL/GenBank/DDBJ databases">
        <title>The complete genomes of actinobacterial strains from the NBC collection.</title>
        <authorList>
            <person name="Joergensen T.S."/>
            <person name="Alvarez Arevalo M."/>
            <person name="Sterndorff E.B."/>
            <person name="Faurdal D."/>
            <person name="Vuksanovic O."/>
            <person name="Mourched A.-S."/>
            <person name="Charusanti P."/>
            <person name="Shaw S."/>
            <person name="Blin K."/>
            <person name="Weber T."/>
        </authorList>
    </citation>
    <scope>NUCLEOTIDE SEQUENCE</scope>
    <source>
        <strain evidence="3">NBC_01393</strain>
    </source>
</reference>
<dbReference type="EMBL" id="CP109546">
    <property type="protein sequence ID" value="WTZ11437.1"/>
    <property type="molecule type" value="Genomic_DNA"/>
</dbReference>